<sequence>MKSRGNRLGFGPRHDAKREQLRGIAKETLEAIDCGHYVLNGTMHDLSAGLTLSQRNTQYYAPDSLLSAWFSTPAPGNPASTEVALLEVSTLEGGRLLATMLQANQASKIGALNFASAVKPGGGFKSGAQAQEESIARSSTLYATLMTPLAQTFYSVHNSDTKHGYYSHAMVYSPGVVVFRADSGEWVEPMEIDVLTSAAVNAGQVRQTLTGHRDASGVEERIGAVMKERMARILFLFEKQGVRNVVLGSFGTGVFRNNINLVANIWADLLLEEGARFKTSFAHVMFAILGRPTFEEFERVFEERKPRVANL</sequence>
<dbReference type="NCBIfam" id="TIGR02452">
    <property type="entry name" value="TIGR02452 family protein"/>
    <property type="match status" value="1"/>
</dbReference>
<dbReference type="InParanoid" id="J4HWZ2"/>
<dbReference type="PANTHER" id="PTHR35596">
    <property type="entry name" value="DUF2263 DOMAIN-CONTAINING PROTEIN"/>
    <property type="match status" value="1"/>
</dbReference>
<dbReference type="Gene3D" id="3.40.220.10">
    <property type="entry name" value="Leucine Aminopeptidase, subunit E, domain 1"/>
    <property type="match status" value="1"/>
</dbReference>
<dbReference type="STRING" id="599839.J4HWZ2"/>
<reference evidence="2 3" key="1">
    <citation type="journal article" date="2012" name="Appl. Environ. Microbiol.">
        <title>Short-read sequencing for genomic analysis of the brown rot fungus Fibroporia radiculosa.</title>
        <authorList>
            <person name="Tang J.D."/>
            <person name="Perkins A.D."/>
            <person name="Sonstegard T.S."/>
            <person name="Schroeder S.G."/>
            <person name="Burgess S.C."/>
            <person name="Diehl S.V."/>
        </authorList>
    </citation>
    <scope>NUCLEOTIDE SEQUENCE [LARGE SCALE GENOMIC DNA]</scope>
    <source>
        <strain evidence="2 3">TFFH 294</strain>
    </source>
</reference>
<dbReference type="Pfam" id="PF10021">
    <property type="entry name" value="PARG_cat_microb"/>
    <property type="match status" value="1"/>
</dbReference>
<accession>J4HWZ2</accession>
<dbReference type="PIRSF" id="PIRSF014899">
    <property type="entry name" value="UCP014899"/>
    <property type="match status" value="1"/>
</dbReference>
<dbReference type="Proteomes" id="UP000006352">
    <property type="component" value="Unassembled WGS sequence"/>
</dbReference>
<organism evidence="2 3">
    <name type="scientific">Fibroporia radiculosa</name>
    <dbReference type="NCBI Taxonomy" id="599839"/>
    <lineage>
        <taxon>Eukaryota</taxon>
        <taxon>Fungi</taxon>
        <taxon>Dikarya</taxon>
        <taxon>Basidiomycota</taxon>
        <taxon>Agaricomycotina</taxon>
        <taxon>Agaricomycetes</taxon>
        <taxon>Polyporales</taxon>
        <taxon>Fibroporiaceae</taxon>
        <taxon>Fibroporia</taxon>
    </lineage>
</organism>
<evidence type="ECO:0000313" key="3">
    <source>
        <dbReference type="Proteomes" id="UP000006352"/>
    </source>
</evidence>
<dbReference type="OrthoDB" id="9985428at2759"/>
<dbReference type="GeneID" id="24097903"/>
<feature type="domain" description="Microbial-type PARG catalytic" evidence="1">
    <location>
        <begin position="25"/>
        <end position="180"/>
    </location>
</feature>
<dbReference type="SUPFAM" id="SSF52949">
    <property type="entry name" value="Macro domain-like"/>
    <property type="match status" value="1"/>
</dbReference>
<protein>
    <recommendedName>
        <fullName evidence="1">Microbial-type PARG catalytic domain-containing protein</fullName>
    </recommendedName>
</protein>
<dbReference type="InterPro" id="IPR012664">
    <property type="entry name" value="CHP02452"/>
</dbReference>
<evidence type="ECO:0000313" key="2">
    <source>
        <dbReference type="EMBL" id="CCM02992.1"/>
    </source>
</evidence>
<name>J4HWZ2_9APHY</name>
<keyword evidence="3" id="KW-1185">Reference proteome</keyword>
<dbReference type="HOGENOM" id="CLU_024412_4_0_1"/>
<dbReference type="EMBL" id="HE797096">
    <property type="protein sequence ID" value="CCM02992.1"/>
    <property type="molecule type" value="Genomic_DNA"/>
</dbReference>
<evidence type="ECO:0000259" key="1">
    <source>
        <dbReference type="Pfam" id="PF10021"/>
    </source>
</evidence>
<dbReference type="InterPro" id="IPR019261">
    <property type="entry name" value="PARG_cat_microbial"/>
</dbReference>
<gene>
    <name evidence="2" type="ORF">FIBRA_05107</name>
</gene>
<dbReference type="RefSeq" id="XP_012182275.1">
    <property type="nucleotide sequence ID" value="XM_012326885.1"/>
</dbReference>
<proteinExistence type="predicted"/>
<dbReference type="AlphaFoldDB" id="J4HWZ2"/>
<dbReference type="InterPro" id="IPR043472">
    <property type="entry name" value="Macro_dom-like"/>
</dbReference>
<dbReference type="PANTHER" id="PTHR35596:SF1">
    <property type="entry name" value="MICROBIAL-TYPE PARG CATALYTIC DOMAIN-CONTAINING PROTEIN"/>
    <property type="match status" value="1"/>
</dbReference>